<keyword evidence="3" id="KW-1185">Reference proteome</keyword>
<keyword evidence="1" id="KW-0732">Signal</keyword>
<feature type="signal peptide" evidence="1">
    <location>
        <begin position="1"/>
        <end position="22"/>
    </location>
</feature>
<reference evidence="2 3" key="1">
    <citation type="submission" date="2021-03" db="EMBL/GenBank/DDBJ databases">
        <title>Assistant Professor.</title>
        <authorList>
            <person name="Huq M.A."/>
        </authorList>
    </citation>
    <scope>NUCLEOTIDE SEQUENCE [LARGE SCALE GENOMIC DNA]</scope>
    <source>
        <strain evidence="2 3">MAH-29</strain>
    </source>
</reference>
<dbReference type="Proteomes" id="UP000677244">
    <property type="component" value="Unassembled WGS sequence"/>
</dbReference>
<evidence type="ECO:0000313" key="3">
    <source>
        <dbReference type="Proteomes" id="UP000677244"/>
    </source>
</evidence>
<organism evidence="2 3">
    <name type="scientific">Niastella soli</name>
    <dbReference type="NCBI Taxonomy" id="2821487"/>
    <lineage>
        <taxon>Bacteria</taxon>
        <taxon>Pseudomonadati</taxon>
        <taxon>Bacteroidota</taxon>
        <taxon>Chitinophagia</taxon>
        <taxon>Chitinophagales</taxon>
        <taxon>Chitinophagaceae</taxon>
        <taxon>Niastella</taxon>
    </lineage>
</organism>
<accession>A0ABS3YY17</accession>
<protein>
    <submittedName>
        <fullName evidence="2">Uncharacterized protein</fullName>
    </submittedName>
</protein>
<name>A0ABS3YY17_9BACT</name>
<dbReference type="RefSeq" id="WP_209140872.1">
    <property type="nucleotide sequence ID" value="NZ_JAGHKO010000005.1"/>
</dbReference>
<proteinExistence type="predicted"/>
<sequence length="85" mass="9321">MKKTKFFIAAGILALGITGAFAFKVETKRTAVTNLYIGATQVLTDQTGKIYNNSAAGYQPVYLRINTTNYRLKDASGTDLFYDAN</sequence>
<comment type="caution">
    <text evidence="2">The sequence shown here is derived from an EMBL/GenBank/DDBJ whole genome shotgun (WGS) entry which is preliminary data.</text>
</comment>
<feature type="chain" id="PRO_5045245482" evidence="1">
    <location>
        <begin position="23"/>
        <end position="85"/>
    </location>
</feature>
<dbReference type="EMBL" id="JAGHKO010000005">
    <property type="protein sequence ID" value="MBO9202819.1"/>
    <property type="molecule type" value="Genomic_DNA"/>
</dbReference>
<evidence type="ECO:0000313" key="2">
    <source>
        <dbReference type="EMBL" id="MBO9202819.1"/>
    </source>
</evidence>
<evidence type="ECO:0000256" key="1">
    <source>
        <dbReference type="SAM" id="SignalP"/>
    </source>
</evidence>
<gene>
    <name evidence="2" type="ORF">J7I42_21195</name>
</gene>